<name>A0AAD2FW27_9STRA</name>
<protein>
    <recommendedName>
        <fullName evidence="2">EF-hand domain-containing protein</fullName>
    </recommendedName>
</protein>
<accession>A0AAD2FW27</accession>
<feature type="chain" id="PRO_5042104897" description="EF-hand domain-containing protein" evidence="1">
    <location>
        <begin position="25"/>
        <end position="267"/>
    </location>
</feature>
<keyword evidence="4" id="KW-1185">Reference proteome</keyword>
<sequence length="267" mass="29763">MNPSKRGILWILAASVYLAAPVDAFSASSQKRKLTSSSPPPVVQQSSRRQYIAQTLGGIISGAGILVSNPTPSVASSTARVQKWPGVEYLEPVYELKLSFEAIAKASEDESQYASLQQRLEKFFKGTIYSERNVYAGVALSYTTQIQYDPNEIQEYARLDQQERFDLMENALDNLRNLYISLPSTPDATVNKQDISDFANGATACMRRWFSLIATAEVDRAKELYEAARSADANKDGKVDVEELQAVPEEYRTLWKKRLEFTGIGPL</sequence>
<keyword evidence="1" id="KW-0732">Signal</keyword>
<dbReference type="Proteomes" id="UP001295423">
    <property type="component" value="Unassembled WGS sequence"/>
</dbReference>
<dbReference type="PROSITE" id="PS00018">
    <property type="entry name" value="EF_HAND_1"/>
    <property type="match status" value="1"/>
</dbReference>
<feature type="domain" description="EF-hand" evidence="2">
    <location>
        <begin position="219"/>
        <end position="254"/>
    </location>
</feature>
<evidence type="ECO:0000256" key="1">
    <source>
        <dbReference type="SAM" id="SignalP"/>
    </source>
</evidence>
<organism evidence="3 4">
    <name type="scientific">Cylindrotheca closterium</name>
    <dbReference type="NCBI Taxonomy" id="2856"/>
    <lineage>
        <taxon>Eukaryota</taxon>
        <taxon>Sar</taxon>
        <taxon>Stramenopiles</taxon>
        <taxon>Ochrophyta</taxon>
        <taxon>Bacillariophyta</taxon>
        <taxon>Bacillariophyceae</taxon>
        <taxon>Bacillariophycidae</taxon>
        <taxon>Bacillariales</taxon>
        <taxon>Bacillariaceae</taxon>
        <taxon>Cylindrotheca</taxon>
    </lineage>
</organism>
<evidence type="ECO:0000313" key="4">
    <source>
        <dbReference type="Proteomes" id="UP001295423"/>
    </source>
</evidence>
<dbReference type="PROSITE" id="PS50222">
    <property type="entry name" value="EF_HAND_2"/>
    <property type="match status" value="1"/>
</dbReference>
<reference evidence="3" key="1">
    <citation type="submission" date="2023-08" db="EMBL/GenBank/DDBJ databases">
        <authorList>
            <person name="Audoor S."/>
            <person name="Bilcke G."/>
        </authorList>
    </citation>
    <scope>NUCLEOTIDE SEQUENCE</scope>
</reference>
<dbReference type="InterPro" id="IPR018247">
    <property type="entry name" value="EF_Hand_1_Ca_BS"/>
</dbReference>
<dbReference type="EMBL" id="CAKOGP040001869">
    <property type="protein sequence ID" value="CAJ1954694.1"/>
    <property type="molecule type" value="Genomic_DNA"/>
</dbReference>
<feature type="signal peptide" evidence="1">
    <location>
        <begin position="1"/>
        <end position="24"/>
    </location>
</feature>
<proteinExistence type="predicted"/>
<evidence type="ECO:0000313" key="3">
    <source>
        <dbReference type="EMBL" id="CAJ1954694.1"/>
    </source>
</evidence>
<dbReference type="GO" id="GO:0005509">
    <property type="term" value="F:calcium ion binding"/>
    <property type="evidence" value="ECO:0007669"/>
    <property type="project" value="InterPro"/>
</dbReference>
<evidence type="ECO:0000259" key="2">
    <source>
        <dbReference type="PROSITE" id="PS50222"/>
    </source>
</evidence>
<gene>
    <name evidence="3" type="ORF">CYCCA115_LOCUS15286</name>
</gene>
<dbReference type="AlphaFoldDB" id="A0AAD2FW27"/>
<comment type="caution">
    <text evidence="3">The sequence shown here is derived from an EMBL/GenBank/DDBJ whole genome shotgun (WGS) entry which is preliminary data.</text>
</comment>
<dbReference type="InterPro" id="IPR002048">
    <property type="entry name" value="EF_hand_dom"/>
</dbReference>